<dbReference type="PANTHER" id="PTHR32309">
    <property type="entry name" value="TYROSINE-PROTEIN KINASE"/>
    <property type="match status" value="1"/>
</dbReference>
<dbReference type="EC" id="2.7.10.2" evidence="5"/>
<dbReference type="EMBL" id="RZNZ01000007">
    <property type="protein sequence ID" value="KAA8820781.1"/>
    <property type="molecule type" value="Genomic_DNA"/>
</dbReference>
<dbReference type="Pfam" id="PF13614">
    <property type="entry name" value="AAA_31"/>
    <property type="match status" value="1"/>
</dbReference>
<dbReference type="InterPro" id="IPR003856">
    <property type="entry name" value="LPS_length_determ_N"/>
</dbReference>
<evidence type="ECO:0000256" key="13">
    <source>
        <dbReference type="ARBA" id="ARBA00022989"/>
    </source>
</evidence>
<evidence type="ECO:0000259" key="20">
    <source>
        <dbReference type="Pfam" id="PF13614"/>
    </source>
</evidence>
<evidence type="ECO:0000256" key="8">
    <source>
        <dbReference type="ARBA" id="ARBA00022679"/>
    </source>
</evidence>
<keyword evidence="8 22" id="KW-0808">Transferase</keyword>
<gene>
    <name evidence="22" type="ORF">EM848_09015</name>
    <name evidence="21" type="ORF">EMO90_06270</name>
</gene>
<evidence type="ECO:0000256" key="6">
    <source>
        <dbReference type="ARBA" id="ARBA00022475"/>
    </source>
</evidence>
<comment type="subcellular location">
    <subcellularLocation>
        <location evidence="1">Cell inner membrane</location>
        <topology evidence="1">Multi-pass membrane protein</topology>
    </subcellularLocation>
</comment>
<feature type="region of interest" description="Disordered" evidence="17">
    <location>
        <begin position="458"/>
        <end position="480"/>
    </location>
</feature>
<keyword evidence="24" id="KW-1185">Reference proteome</keyword>
<keyword evidence="14 18" id="KW-0472">Membrane</keyword>
<evidence type="ECO:0000313" key="22">
    <source>
        <dbReference type="EMBL" id="KAA8822250.1"/>
    </source>
</evidence>
<accession>A0A5J5DVE6</accession>
<comment type="similarity">
    <text evidence="2">Belongs to the CpsC/CapA family.</text>
</comment>
<comment type="caution">
    <text evidence="22">The sequence shown here is derived from an EMBL/GenBank/DDBJ whole genome shotgun (WGS) entry which is preliminary data.</text>
</comment>
<keyword evidence="9 18" id="KW-0812">Transmembrane</keyword>
<feature type="transmembrane region" description="Helical" evidence="18">
    <location>
        <begin position="14"/>
        <end position="33"/>
    </location>
</feature>
<keyword evidence="15" id="KW-0829">Tyrosine-protein kinase</keyword>
<evidence type="ECO:0000256" key="5">
    <source>
        <dbReference type="ARBA" id="ARBA00011903"/>
    </source>
</evidence>
<evidence type="ECO:0000256" key="2">
    <source>
        <dbReference type="ARBA" id="ARBA00006683"/>
    </source>
</evidence>
<feature type="domain" description="Polysaccharide chain length determinant N-terminal" evidence="19">
    <location>
        <begin position="3"/>
        <end position="95"/>
    </location>
</feature>
<dbReference type="PANTHER" id="PTHR32309:SF13">
    <property type="entry name" value="FERRIC ENTEROBACTIN TRANSPORT PROTEIN FEPE"/>
    <property type="match status" value="1"/>
</dbReference>
<reference evidence="23 24" key="1">
    <citation type="journal article" date="2019" name="Syst. Appl. Microbiol.">
        <title>Characterization of Bifidobacterium species in feaces of the Egyptian fruit bat: Description of B. vespertilionis sp. nov. and B. rousetti sp. nov.</title>
        <authorList>
            <person name="Modesto M."/>
            <person name="Satti M."/>
            <person name="Watanabe K."/>
            <person name="Puglisi E."/>
            <person name="Morelli L."/>
            <person name="Huang C.-H."/>
            <person name="Liou J.-S."/>
            <person name="Miyashita M."/>
            <person name="Tamura T."/>
            <person name="Saito S."/>
            <person name="Mori K."/>
            <person name="Huang L."/>
            <person name="Sciavilla P."/>
            <person name="Sandri C."/>
            <person name="Spiezio C."/>
            <person name="Vitali F."/>
            <person name="Cavalieri D."/>
            <person name="Perpetuini G."/>
            <person name="Tofalo R."/>
            <person name="Bonetti A."/>
            <person name="Arita M."/>
            <person name="Mattarelli P."/>
        </authorList>
    </citation>
    <scope>NUCLEOTIDE SEQUENCE [LARGE SCALE GENOMIC DNA]</scope>
    <source>
        <strain evidence="21 24">RST16</strain>
        <strain evidence="22 23">RST8</strain>
    </source>
</reference>
<keyword evidence="6" id="KW-1003">Cell membrane</keyword>
<keyword evidence="7" id="KW-0997">Cell inner membrane</keyword>
<keyword evidence="10" id="KW-0547">Nucleotide-binding</keyword>
<proteinExistence type="inferred from homology"/>
<dbReference type="RefSeq" id="WP_150354603.1">
    <property type="nucleotide sequence ID" value="NZ_RZNZ01000007.1"/>
</dbReference>
<evidence type="ECO:0000313" key="21">
    <source>
        <dbReference type="EMBL" id="KAA8820781.1"/>
    </source>
</evidence>
<dbReference type="InterPro" id="IPR027417">
    <property type="entry name" value="P-loop_NTPase"/>
</dbReference>
<comment type="similarity">
    <text evidence="3">Belongs to the CpsD/CapB family.</text>
</comment>
<keyword evidence="11 22" id="KW-0418">Kinase</keyword>
<dbReference type="GO" id="GO:0005886">
    <property type="term" value="C:plasma membrane"/>
    <property type="evidence" value="ECO:0007669"/>
    <property type="project" value="UniProtKB-SubCell"/>
</dbReference>
<dbReference type="SUPFAM" id="SSF52540">
    <property type="entry name" value="P-loop containing nucleoside triphosphate hydrolases"/>
    <property type="match status" value="1"/>
</dbReference>
<dbReference type="GO" id="GO:0004715">
    <property type="term" value="F:non-membrane spanning protein tyrosine kinase activity"/>
    <property type="evidence" value="ECO:0007669"/>
    <property type="project" value="UniProtKB-EC"/>
</dbReference>
<keyword evidence="13 18" id="KW-1133">Transmembrane helix</keyword>
<feature type="domain" description="AAA" evidence="20">
    <location>
        <begin position="274"/>
        <end position="391"/>
    </location>
</feature>
<dbReference type="InterPro" id="IPR050445">
    <property type="entry name" value="Bact_polysacc_biosynth/exp"/>
</dbReference>
<evidence type="ECO:0000256" key="17">
    <source>
        <dbReference type="SAM" id="MobiDB-lite"/>
    </source>
</evidence>
<name>A0A5J5DVE6_9BIFI</name>
<evidence type="ECO:0000259" key="19">
    <source>
        <dbReference type="Pfam" id="PF02706"/>
    </source>
</evidence>
<dbReference type="Proteomes" id="UP000374630">
    <property type="component" value="Unassembled WGS sequence"/>
</dbReference>
<dbReference type="CDD" id="cd05387">
    <property type="entry name" value="BY-kinase"/>
    <property type="match status" value="1"/>
</dbReference>
<dbReference type="EMBL" id="RZOA01000019">
    <property type="protein sequence ID" value="KAA8822250.1"/>
    <property type="molecule type" value="Genomic_DNA"/>
</dbReference>
<evidence type="ECO:0000256" key="9">
    <source>
        <dbReference type="ARBA" id="ARBA00022692"/>
    </source>
</evidence>
<dbReference type="Pfam" id="PF02706">
    <property type="entry name" value="Wzz"/>
    <property type="match status" value="1"/>
</dbReference>
<dbReference type="GO" id="GO:0005524">
    <property type="term" value="F:ATP binding"/>
    <property type="evidence" value="ECO:0007669"/>
    <property type="project" value="UniProtKB-KW"/>
</dbReference>
<feature type="transmembrane region" description="Helical" evidence="18">
    <location>
        <begin position="183"/>
        <end position="202"/>
    </location>
</feature>
<organism evidence="22 23">
    <name type="scientific">Bifidobacterium vespertilionis</name>
    <dbReference type="NCBI Taxonomy" id="2562524"/>
    <lineage>
        <taxon>Bacteria</taxon>
        <taxon>Bacillati</taxon>
        <taxon>Actinomycetota</taxon>
        <taxon>Actinomycetes</taxon>
        <taxon>Bifidobacteriales</taxon>
        <taxon>Bifidobacteriaceae</taxon>
        <taxon>Bifidobacterium</taxon>
    </lineage>
</organism>
<keyword evidence="12" id="KW-0067">ATP-binding</keyword>
<evidence type="ECO:0000256" key="4">
    <source>
        <dbReference type="ARBA" id="ARBA00008883"/>
    </source>
</evidence>
<evidence type="ECO:0000256" key="16">
    <source>
        <dbReference type="ARBA" id="ARBA00051245"/>
    </source>
</evidence>
<comment type="similarity">
    <text evidence="4">Belongs to the etk/wzc family.</text>
</comment>
<protein>
    <recommendedName>
        <fullName evidence="5">non-specific protein-tyrosine kinase</fullName>
        <ecNumber evidence="5">2.7.10.2</ecNumber>
    </recommendedName>
</protein>
<evidence type="ECO:0000256" key="1">
    <source>
        <dbReference type="ARBA" id="ARBA00004429"/>
    </source>
</evidence>
<evidence type="ECO:0000256" key="3">
    <source>
        <dbReference type="ARBA" id="ARBA00007316"/>
    </source>
</evidence>
<dbReference type="InterPro" id="IPR025669">
    <property type="entry name" value="AAA_dom"/>
</dbReference>
<dbReference type="InterPro" id="IPR005702">
    <property type="entry name" value="Wzc-like_C"/>
</dbReference>
<sequence length="480" mass="51003">MTVLDLLIAVRKHVITAAITFVVVVAAVTGYTFTRTPMYTASAQLLATYKSSSAAQDTNAAGQLNSGASYIKSQIATYPELVKTEAVLQPVIADLGLNTTVSALATQVTASNPTDTMLVEISVEDADPKSASNIANSVADSLTKQITATLTSDEGEKIVSPVNLTKVQQAYVPASPSSPNKKLNIAAAVAGGLILGVIAALIKDLLDRRVRQASDVTAIVPDTPILGTFSRSDMFTDKAPTIISHPVAREAEEIRRLRTNLMFSLPETNLSNVIVVTSAGQSEGKTTTSVNLATAFAETGSSVLLIDADVRNPSVSGHLGIEGNVGLTQLLTNQLSSQDAIQRYWKPNFHVLPAGKQSMNPSIMLNSRAMKSLIAQVAGHYDHVIIDTAPMHVANDAAVFAKEGGELLLVVGLGVTEKKELRTTAQELTTLEIKPAGISLNFAEAEKQKDDYYYYYGSDEKDSKGSKDSKGDKAGKDKKH</sequence>
<dbReference type="Proteomes" id="UP000345527">
    <property type="component" value="Unassembled WGS sequence"/>
</dbReference>
<evidence type="ECO:0000256" key="15">
    <source>
        <dbReference type="ARBA" id="ARBA00023137"/>
    </source>
</evidence>
<comment type="catalytic activity">
    <reaction evidence="16">
        <text>L-tyrosyl-[protein] + ATP = O-phospho-L-tyrosyl-[protein] + ADP + H(+)</text>
        <dbReference type="Rhea" id="RHEA:10596"/>
        <dbReference type="Rhea" id="RHEA-COMP:10136"/>
        <dbReference type="Rhea" id="RHEA-COMP:20101"/>
        <dbReference type="ChEBI" id="CHEBI:15378"/>
        <dbReference type="ChEBI" id="CHEBI:30616"/>
        <dbReference type="ChEBI" id="CHEBI:46858"/>
        <dbReference type="ChEBI" id="CHEBI:61978"/>
        <dbReference type="ChEBI" id="CHEBI:456216"/>
        <dbReference type="EC" id="2.7.10.2"/>
    </reaction>
</comment>
<evidence type="ECO:0000256" key="12">
    <source>
        <dbReference type="ARBA" id="ARBA00022840"/>
    </source>
</evidence>
<dbReference type="AlphaFoldDB" id="A0A5J5DVE6"/>
<evidence type="ECO:0000313" key="23">
    <source>
        <dbReference type="Proteomes" id="UP000345527"/>
    </source>
</evidence>
<evidence type="ECO:0000313" key="24">
    <source>
        <dbReference type="Proteomes" id="UP000374630"/>
    </source>
</evidence>
<dbReference type="Gene3D" id="3.40.50.300">
    <property type="entry name" value="P-loop containing nucleotide triphosphate hydrolases"/>
    <property type="match status" value="1"/>
</dbReference>
<evidence type="ECO:0000256" key="7">
    <source>
        <dbReference type="ARBA" id="ARBA00022519"/>
    </source>
</evidence>
<dbReference type="NCBIfam" id="TIGR01007">
    <property type="entry name" value="eps_fam"/>
    <property type="match status" value="1"/>
</dbReference>
<evidence type="ECO:0000256" key="11">
    <source>
        <dbReference type="ARBA" id="ARBA00022777"/>
    </source>
</evidence>
<evidence type="ECO:0000256" key="14">
    <source>
        <dbReference type="ARBA" id="ARBA00023136"/>
    </source>
</evidence>
<dbReference type="OrthoDB" id="9812433at2"/>
<evidence type="ECO:0000256" key="10">
    <source>
        <dbReference type="ARBA" id="ARBA00022741"/>
    </source>
</evidence>
<evidence type="ECO:0000256" key="18">
    <source>
        <dbReference type="SAM" id="Phobius"/>
    </source>
</evidence>